<dbReference type="GO" id="GO:0008061">
    <property type="term" value="F:chitin binding"/>
    <property type="evidence" value="ECO:0007669"/>
    <property type="project" value="InterPro"/>
</dbReference>
<dbReference type="EMBL" id="JBBCAQ010000033">
    <property type="protein sequence ID" value="KAK7582570.1"/>
    <property type="molecule type" value="Genomic_DNA"/>
</dbReference>
<evidence type="ECO:0000313" key="4">
    <source>
        <dbReference type="Proteomes" id="UP001367676"/>
    </source>
</evidence>
<feature type="compositionally biased region" description="Basic and acidic residues" evidence="1">
    <location>
        <begin position="430"/>
        <end position="442"/>
    </location>
</feature>
<proteinExistence type="predicted"/>
<evidence type="ECO:0000259" key="2">
    <source>
        <dbReference type="PROSITE" id="PS50940"/>
    </source>
</evidence>
<feature type="compositionally biased region" description="Acidic residues" evidence="1">
    <location>
        <begin position="505"/>
        <end position="521"/>
    </location>
</feature>
<feature type="region of interest" description="Disordered" evidence="1">
    <location>
        <begin position="625"/>
        <end position="673"/>
    </location>
</feature>
<accession>A0AAN9TC63</accession>
<dbReference type="Pfam" id="PF01607">
    <property type="entry name" value="CBM_14"/>
    <property type="match status" value="1"/>
</dbReference>
<dbReference type="Proteomes" id="UP001367676">
    <property type="component" value="Unassembled WGS sequence"/>
</dbReference>
<feature type="compositionally biased region" description="Low complexity" evidence="1">
    <location>
        <begin position="858"/>
        <end position="874"/>
    </location>
</feature>
<feature type="compositionally biased region" description="Basic and acidic residues" evidence="1">
    <location>
        <begin position="403"/>
        <end position="417"/>
    </location>
</feature>
<dbReference type="SMART" id="SM00494">
    <property type="entry name" value="ChtBD2"/>
    <property type="match status" value="1"/>
</dbReference>
<feature type="compositionally biased region" description="Low complexity" evidence="1">
    <location>
        <begin position="191"/>
        <end position="207"/>
    </location>
</feature>
<name>A0AAN9TC63_9HEMI</name>
<reference evidence="3 4" key="1">
    <citation type="submission" date="2024-03" db="EMBL/GenBank/DDBJ databases">
        <title>Adaptation during the transition from Ophiocordyceps entomopathogen to insect associate is accompanied by gene loss and intensified selection.</title>
        <authorList>
            <person name="Ward C.M."/>
            <person name="Onetto C.A."/>
            <person name="Borneman A.R."/>
        </authorList>
    </citation>
    <scope>NUCLEOTIDE SEQUENCE [LARGE SCALE GENOMIC DNA]</scope>
    <source>
        <strain evidence="3">AWRI1</strain>
        <tissue evidence="3">Single Adult Female</tissue>
    </source>
</reference>
<feature type="compositionally biased region" description="Gly residues" evidence="1">
    <location>
        <begin position="215"/>
        <end position="227"/>
    </location>
</feature>
<gene>
    <name evidence="3" type="ORF">V9T40_014015</name>
</gene>
<dbReference type="InterPro" id="IPR052976">
    <property type="entry name" value="Scoloptoxin-like"/>
</dbReference>
<keyword evidence="4" id="KW-1185">Reference proteome</keyword>
<dbReference type="SUPFAM" id="SSF57625">
    <property type="entry name" value="Invertebrate chitin-binding proteins"/>
    <property type="match status" value="1"/>
</dbReference>
<feature type="compositionally biased region" description="Low complexity" evidence="1">
    <location>
        <begin position="343"/>
        <end position="374"/>
    </location>
</feature>
<feature type="region of interest" description="Disordered" evidence="1">
    <location>
        <begin position="262"/>
        <end position="599"/>
    </location>
</feature>
<feature type="compositionally biased region" description="Basic residues" evidence="1">
    <location>
        <begin position="418"/>
        <end position="429"/>
    </location>
</feature>
<organism evidence="3 4">
    <name type="scientific">Parthenolecanium corni</name>
    <dbReference type="NCBI Taxonomy" id="536013"/>
    <lineage>
        <taxon>Eukaryota</taxon>
        <taxon>Metazoa</taxon>
        <taxon>Ecdysozoa</taxon>
        <taxon>Arthropoda</taxon>
        <taxon>Hexapoda</taxon>
        <taxon>Insecta</taxon>
        <taxon>Pterygota</taxon>
        <taxon>Neoptera</taxon>
        <taxon>Paraneoptera</taxon>
        <taxon>Hemiptera</taxon>
        <taxon>Sternorrhyncha</taxon>
        <taxon>Coccoidea</taxon>
        <taxon>Coccidae</taxon>
        <taxon>Parthenolecanium</taxon>
    </lineage>
</organism>
<dbReference type="AlphaFoldDB" id="A0AAN9TC63"/>
<dbReference type="InterPro" id="IPR036508">
    <property type="entry name" value="Chitin-bd_dom_sf"/>
</dbReference>
<dbReference type="PANTHER" id="PTHR22933">
    <property type="entry name" value="FI18007P1-RELATED"/>
    <property type="match status" value="1"/>
</dbReference>
<feature type="compositionally biased region" description="Basic and acidic residues" evidence="1">
    <location>
        <begin position="274"/>
        <end position="295"/>
    </location>
</feature>
<evidence type="ECO:0000256" key="1">
    <source>
        <dbReference type="SAM" id="MobiDB-lite"/>
    </source>
</evidence>
<dbReference type="Gene3D" id="2.170.140.10">
    <property type="entry name" value="Chitin binding domain"/>
    <property type="match status" value="1"/>
</dbReference>
<dbReference type="InterPro" id="IPR002557">
    <property type="entry name" value="Chitin-bd_dom"/>
</dbReference>
<protein>
    <recommendedName>
        <fullName evidence="2">Chitin-binding type-2 domain-containing protein</fullName>
    </recommendedName>
</protein>
<feature type="compositionally biased region" description="Basic residues" evidence="1">
    <location>
        <begin position="443"/>
        <end position="452"/>
    </location>
</feature>
<sequence>MLILGLVNTAGYLFFYLKRISNAGILIWIAVLIPESEPLRGSALVLQVKNKAAEPKQETDEEIINNNGSISTTNVTKPQLTGIPQIDYVLDPNLPRELNGHNLTDYPFYNAVPVDEIDFKCDGLHDGFYASVPHKCQVYHHCLFGTRFDFLCANYTAFDQKTFICHFVSEVDCNNSPKYYIRNEALYKEATTTSTTTTTTPTPSTTTVSPQPSANGGGMRHGGGGAGGRRRRPYYRRRRPVYEYYYDDDEYADSEYYDDDMATMNHRRNPNRKQNKDHYADNHDADTDYEGHADAVKPSVRTTSGSGSVYERPRAPPKIRRPVPKNERDKYDYTSSKILLAGTSSSSTVSTTTTSTERAQTTSASKSKTSTPAPADDEYYDDDEEYEYDEPKTVAAKGKHHHNMDYDFHGGYEESHRHMSRPRGRMPTRKRTDMYDDYDMKQRPKMSRRKEHTRYDMERPRNARPASHRGRQDDPAPSYSKKRLVDTDHRRRGAEKRPQAAAAPSDDDYYYDEEEEEEEELPPPPPKRQRRPHKATEKPKSNNKSSKGNDQSIVEPRQYEATTKYAKAASFLRGPKSSAATATLPDEDTPRENEIPTTEHLSARTTLALKTVKIVNNSLKDEEDGIDNVSTEETKSSLAQARPHGYIAVTRTLPKPQQQESRRPDQVPSRSVSPLRHFVITAPIRKPSHFGYFANSAAPAAATPPAANLNYRDEIPAKLPEQPKVASTAPEYYKSNVKSGAVAHLVKIPLQNMSVYQPAHGAFYVPMVEQIHQSAPSRKVKPVDEHHLPDTLNVITNGITYNGALVTEAKPFEGAVKPQAYRQDHRLYAVGDRLYTNSITFPHQPPSNFDITAPGPSAPAEDSNAAAATAPATAPEKKYSDLPSYNTANGDYDVTYNEALQPSTTHSVRRYPTTTFFVQNGPTSSRRLPSEYAFNEGAFSSLNRSHSRYK</sequence>
<feature type="domain" description="Chitin-binding type-2" evidence="2">
    <location>
        <begin position="118"/>
        <end position="175"/>
    </location>
</feature>
<comment type="caution">
    <text evidence="3">The sequence shown here is derived from an EMBL/GenBank/DDBJ whole genome shotgun (WGS) entry which is preliminary data.</text>
</comment>
<dbReference type="PROSITE" id="PS50940">
    <property type="entry name" value="CHIT_BIND_II"/>
    <property type="match status" value="1"/>
</dbReference>
<dbReference type="GO" id="GO:0005576">
    <property type="term" value="C:extracellular region"/>
    <property type="evidence" value="ECO:0007669"/>
    <property type="project" value="InterPro"/>
</dbReference>
<feature type="region of interest" description="Disordered" evidence="1">
    <location>
        <begin position="191"/>
        <end position="234"/>
    </location>
</feature>
<feature type="region of interest" description="Disordered" evidence="1">
    <location>
        <begin position="845"/>
        <end position="878"/>
    </location>
</feature>
<feature type="compositionally biased region" description="Acidic residues" evidence="1">
    <location>
        <begin position="375"/>
        <end position="388"/>
    </location>
</feature>
<dbReference type="PANTHER" id="PTHR22933:SF40">
    <property type="entry name" value="CUTICULAR PROTEIN ANALOGOUS TO PERITROPHINS 1-H"/>
    <property type="match status" value="1"/>
</dbReference>
<feature type="compositionally biased region" description="Polar residues" evidence="1">
    <location>
        <begin position="628"/>
        <end position="639"/>
    </location>
</feature>
<evidence type="ECO:0000313" key="3">
    <source>
        <dbReference type="EMBL" id="KAK7582570.1"/>
    </source>
</evidence>